<dbReference type="GO" id="GO:0016787">
    <property type="term" value="F:hydrolase activity"/>
    <property type="evidence" value="ECO:0007669"/>
    <property type="project" value="UniProtKB-KW"/>
</dbReference>
<dbReference type="InterPro" id="IPR036380">
    <property type="entry name" value="Isochorismatase-like_sf"/>
</dbReference>
<gene>
    <name evidence="3" type="ORF">RM53_16230</name>
</gene>
<keyword evidence="1 3" id="KW-0378">Hydrolase</keyword>
<dbReference type="STRING" id="172043.RM53_16230"/>
<reference evidence="3 4" key="1">
    <citation type="submission" date="2014-12" db="EMBL/GenBank/DDBJ databases">
        <title>Genome sequencing of Brevundimonas nasdae TPW30.</title>
        <authorList>
            <person name="Tan P.W."/>
            <person name="Chan K.-G."/>
        </authorList>
    </citation>
    <scope>NUCLEOTIDE SEQUENCE [LARGE SCALE GENOMIC DNA]</scope>
    <source>
        <strain evidence="3 4">TPW30</strain>
    </source>
</reference>
<feature type="domain" description="Isochorismatase-like" evidence="2">
    <location>
        <begin position="14"/>
        <end position="190"/>
    </location>
</feature>
<dbReference type="Proteomes" id="UP000031166">
    <property type="component" value="Unassembled WGS sequence"/>
</dbReference>
<dbReference type="AlphaFoldDB" id="A0A0B4CPE0"/>
<evidence type="ECO:0000256" key="1">
    <source>
        <dbReference type="ARBA" id="ARBA00022801"/>
    </source>
</evidence>
<dbReference type="Pfam" id="PF00857">
    <property type="entry name" value="Isochorismatase"/>
    <property type="match status" value="1"/>
</dbReference>
<dbReference type="PANTHER" id="PTHR43540:SF6">
    <property type="entry name" value="ISOCHORISMATASE-LIKE DOMAIN-CONTAINING PROTEIN"/>
    <property type="match status" value="1"/>
</dbReference>
<organism evidence="3 4">
    <name type="scientific">Brevundimonas nasdae</name>
    <dbReference type="NCBI Taxonomy" id="172043"/>
    <lineage>
        <taxon>Bacteria</taxon>
        <taxon>Pseudomonadati</taxon>
        <taxon>Pseudomonadota</taxon>
        <taxon>Alphaproteobacteria</taxon>
        <taxon>Caulobacterales</taxon>
        <taxon>Caulobacteraceae</taxon>
        <taxon>Brevundimonas</taxon>
    </lineage>
</organism>
<dbReference type="PANTHER" id="PTHR43540">
    <property type="entry name" value="PEROXYUREIDOACRYLATE/UREIDOACRYLATE AMIDOHYDROLASE-RELATED"/>
    <property type="match status" value="1"/>
</dbReference>
<protein>
    <submittedName>
        <fullName evidence="3">Cysteine hydrolase</fullName>
    </submittedName>
</protein>
<dbReference type="InterPro" id="IPR050272">
    <property type="entry name" value="Isochorismatase-like_hydrls"/>
</dbReference>
<comment type="caution">
    <text evidence="3">The sequence shown here is derived from an EMBL/GenBank/DDBJ whole genome shotgun (WGS) entry which is preliminary data.</text>
</comment>
<proteinExistence type="predicted"/>
<dbReference type="InterPro" id="IPR000868">
    <property type="entry name" value="Isochorismatase-like_dom"/>
</dbReference>
<evidence type="ECO:0000313" key="3">
    <source>
        <dbReference type="EMBL" id="KIC53925.1"/>
    </source>
</evidence>
<dbReference type="CDD" id="cd00431">
    <property type="entry name" value="cysteine_hydrolases"/>
    <property type="match status" value="1"/>
</dbReference>
<dbReference type="SUPFAM" id="SSF52499">
    <property type="entry name" value="Isochorismatase-like hydrolases"/>
    <property type="match status" value="1"/>
</dbReference>
<sequence length="201" mass="22375">MTRGLKTRIPETAAHLCIDMQRMFVEGTEWHTPWAAKTLPAIETLCAAKPEKLWLTRFIPAATPDEAEGAWRDYWRCWSTMTKNALDPAMLDLALPLQRFAPPAQIIDKTVYSAWSGTRLHKAFKDQGVDTLVVTGAETDVCVLSTVLGAIDLGYRIVVVSDGVCSSADQPHDHLLALYSDRFSLQVETAECREVLEAWVA</sequence>
<accession>A0A0B4CPE0</accession>
<dbReference type="RefSeq" id="WP_039248676.1">
    <property type="nucleotide sequence ID" value="NZ_JWSY01000055.1"/>
</dbReference>
<name>A0A0B4CPE0_9CAUL</name>
<evidence type="ECO:0000259" key="2">
    <source>
        <dbReference type="Pfam" id="PF00857"/>
    </source>
</evidence>
<evidence type="ECO:0000313" key="4">
    <source>
        <dbReference type="Proteomes" id="UP000031166"/>
    </source>
</evidence>
<dbReference type="Gene3D" id="3.40.50.850">
    <property type="entry name" value="Isochorismatase-like"/>
    <property type="match status" value="1"/>
</dbReference>
<dbReference type="EMBL" id="JWSY01000055">
    <property type="protein sequence ID" value="KIC53925.1"/>
    <property type="molecule type" value="Genomic_DNA"/>
</dbReference>